<comment type="function">
    <text evidence="4">DNA-dependent RNA polymerase catalyzes the transcription of DNA into RNA using the four ribonucleoside triphosphates as substrates. Specific peripheric component of RNA polymerase III which synthesizes small RNAs, such as 5S rRNA and tRNAs.</text>
</comment>
<feature type="region of interest" description="Disordered" evidence="5">
    <location>
        <begin position="1"/>
        <end position="22"/>
    </location>
</feature>
<feature type="compositionally biased region" description="Gly residues" evidence="5">
    <location>
        <begin position="1"/>
        <end position="11"/>
    </location>
</feature>
<dbReference type="PIRSF" id="PIRSF000777">
    <property type="entry name" value="RNA_polIII_C31"/>
    <property type="match status" value="1"/>
</dbReference>
<dbReference type="Proteomes" id="UP000016933">
    <property type="component" value="Unassembled WGS sequence"/>
</dbReference>
<sequence>MSRGGRGGGGASRLNGIPFDIDPKLEEEMNAFREGEREDDDDWVKTLYPSMQVDLPPPPNEKEKREVNAWRQHRAAMRNGPFFMDTPLTGKRDLATFNAFEDAATYGNKRTKRTGGLPNLKHLPIVKECLPKELWDVVGDDEDGGEDAEAPRKNLAFLKKKRLDKLAQFDDGADIDAVNVDDDDEQANQDEDGGDGVEIPEDDDFSEDDDDLGNDYNAEKYFDDGDGVDDDGDDGGGEDAW</sequence>
<keyword evidence="3 4" id="KW-0539">Nucleus</keyword>
<dbReference type="STRING" id="675120.N1PIR1"/>
<protein>
    <recommendedName>
        <fullName evidence="4">DNA-directed RNA polymerase III subunit</fullName>
    </recommendedName>
</protein>
<dbReference type="eggNOG" id="ENOG502RZ0V">
    <property type="taxonomic scope" value="Eukaryota"/>
</dbReference>
<dbReference type="PANTHER" id="PTHR15367">
    <property type="entry name" value="DNA-DIRECTED RNA POLYMERASE III"/>
    <property type="match status" value="1"/>
</dbReference>
<comment type="similarity">
    <text evidence="2 4">Belongs to the eukaryotic RPC7 RNA polymerase subunit family.</text>
</comment>
<comment type="subcellular location">
    <subcellularLocation>
        <location evidence="1 4">Nucleus</location>
    </subcellularLocation>
</comment>
<keyword evidence="7" id="KW-1185">Reference proteome</keyword>
<reference evidence="6 7" key="2">
    <citation type="journal article" date="2012" name="PLoS Pathog.">
        <title>Diverse lifestyles and strategies of plant pathogenesis encoded in the genomes of eighteen Dothideomycetes fungi.</title>
        <authorList>
            <person name="Ohm R.A."/>
            <person name="Feau N."/>
            <person name="Henrissat B."/>
            <person name="Schoch C.L."/>
            <person name="Horwitz B.A."/>
            <person name="Barry K.W."/>
            <person name="Condon B.J."/>
            <person name="Copeland A.C."/>
            <person name="Dhillon B."/>
            <person name="Glaser F."/>
            <person name="Hesse C.N."/>
            <person name="Kosti I."/>
            <person name="LaButti K."/>
            <person name="Lindquist E.A."/>
            <person name="Lucas S."/>
            <person name="Salamov A.A."/>
            <person name="Bradshaw R.E."/>
            <person name="Ciuffetti L."/>
            <person name="Hamelin R.C."/>
            <person name="Kema G.H.J."/>
            <person name="Lawrence C."/>
            <person name="Scott J.A."/>
            <person name="Spatafora J.W."/>
            <person name="Turgeon B.G."/>
            <person name="de Wit P.J.G.M."/>
            <person name="Zhong S."/>
            <person name="Goodwin S.B."/>
            <person name="Grigoriev I.V."/>
        </authorList>
    </citation>
    <scope>NUCLEOTIDE SEQUENCE [LARGE SCALE GENOMIC DNA]</scope>
    <source>
        <strain evidence="7">NZE10 / CBS 128990</strain>
    </source>
</reference>
<reference evidence="7" key="1">
    <citation type="journal article" date="2012" name="PLoS Genet.">
        <title>The genomes of the fungal plant pathogens Cladosporium fulvum and Dothistroma septosporum reveal adaptation to different hosts and lifestyles but also signatures of common ancestry.</title>
        <authorList>
            <person name="de Wit P.J.G.M."/>
            <person name="van der Burgt A."/>
            <person name="Oekmen B."/>
            <person name="Stergiopoulos I."/>
            <person name="Abd-Elsalam K.A."/>
            <person name="Aerts A.L."/>
            <person name="Bahkali A.H."/>
            <person name="Beenen H.G."/>
            <person name="Chettri P."/>
            <person name="Cox M.P."/>
            <person name="Datema E."/>
            <person name="de Vries R.P."/>
            <person name="Dhillon B."/>
            <person name="Ganley A.R."/>
            <person name="Griffiths S.A."/>
            <person name="Guo Y."/>
            <person name="Hamelin R.C."/>
            <person name="Henrissat B."/>
            <person name="Kabir M.S."/>
            <person name="Jashni M.K."/>
            <person name="Kema G."/>
            <person name="Klaubauf S."/>
            <person name="Lapidus A."/>
            <person name="Levasseur A."/>
            <person name="Lindquist E."/>
            <person name="Mehrabi R."/>
            <person name="Ohm R.A."/>
            <person name="Owen T.J."/>
            <person name="Salamov A."/>
            <person name="Schwelm A."/>
            <person name="Schijlen E."/>
            <person name="Sun H."/>
            <person name="van den Burg H.A."/>
            <person name="van Ham R.C.H.J."/>
            <person name="Zhang S."/>
            <person name="Goodwin S.B."/>
            <person name="Grigoriev I.V."/>
            <person name="Collemare J."/>
            <person name="Bradshaw R.E."/>
        </authorList>
    </citation>
    <scope>NUCLEOTIDE SEQUENCE [LARGE SCALE GENOMIC DNA]</scope>
    <source>
        <strain evidence="7">NZE10 / CBS 128990</strain>
    </source>
</reference>
<evidence type="ECO:0000313" key="6">
    <source>
        <dbReference type="EMBL" id="EME41440.1"/>
    </source>
</evidence>
<gene>
    <name evidence="6" type="ORF">DOTSEDRAFT_55261</name>
</gene>
<dbReference type="AlphaFoldDB" id="N1PIR1"/>
<proteinExistence type="inferred from homology"/>
<organism evidence="6 7">
    <name type="scientific">Dothistroma septosporum (strain NZE10 / CBS 128990)</name>
    <name type="common">Red band needle blight fungus</name>
    <name type="synonym">Mycosphaerella pini</name>
    <dbReference type="NCBI Taxonomy" id="675120"/>
    <lineage>
        <taxon>Eukaryota</taxon>
        <taxon>Fungi</taxon>
        <taxon>Dikarya</taxon>
        <taxon>Ascomycota</taxon>
        <taxon>Pezizomycotina</taxon>
        <taxon>Dothideomycetes</taxon>
        <taxon>Dothideomycetidae</taxon>
        <taxon>Mycosphaerellales</taxon>
        <taxon>Mycosphaerellaceae</taxon>
        <taxon>Dothistroma</taxon>
    </lineage>
</organism>
<dbReference type="Pfam" id="PF11705">
    <property type="entry name" value="RNA_pol_3_Rpc31"/>
    <property type="match status" value="1"/>
</dbReference>
<evidence type="ECO:0000256" key="2">
    <source>
        <dbReference type="ARBA" id="ARBA00008352"/>
    </source>
</evidence>
<evidence type="ECO:0000256" key="4">
    <source>
        <dbReference type="PIRNR" id="PIRNR000777"/>
    </source>
</evidence>
<evidence type="ECO:0000256" key="3">
    <source>
        <dbReference type="ARBA" id="ARBA00023242"/>
    </source>
</evidence>
<dbReference type="GO" id="GO:0005666">
    <property type="term" value="C:RNA polymerase III complex"/>
    <property type="evidence" value="ECO:0007669"/>
    <property type="project" value="UniProtKB-UniRule"/>
</dbReference>
<evidence type="ECO:0000313" key="7">
    <source>
        <dbReference type="Proteomes" id="UP000016933"/>
    </source>
</evidence>
<name>N1PIR1_DOTSN</name>
<dbReference type="OMA" id="EWSSRPV"/>
<feature type="compositionally biased region" description="Acidic residues" evidence="5">
    <location>
        <begin position="224"/>
        <end position="241"/>
    </location>
</feature>
<evidence type="ECO:0000256" key="5">
    <source>
        <dbReference type="SAM" id="MobiDB-lite"/>
    </source>
</evidence>
<dbReference type="InterPro" id="IPR024661">
    <property type="entry name" value="RNA_pol_III_Rpc31"/>
</dbReference>
<feature type="region of interest" description="Disordered" evidence="5">
    <location>
        <begin position="172"/>
        <end position="241"/>
    </location>
</feature>
<accession>N1PIR1</accession>
<feature type="compositionally biased region" description="Acidic residues" evidence="5">
    <location>
        <begin position="172"/>
        <end position="213"/>
    </location>
</feature>
<dbReference type="HOGENOM" id="CLU_072641_0_0_1"/>
<dbReference type="EMBL" id="KB446542">
    <property type="protein sequence ID" value="EME41440.1"/>
    <property type="molecule type" value="Genomic_DNA"/>
</dbReference>
<evidence type="ECO:0000256" key="1">
    <source>
        <dbReference type="ARBA" id="ARBA00004123"/>
    </source>
</evidence>
<dbReference type="PANTHER" id="PTHR15367:SF2">
    <property type="entry name" value="DNA-DIRECTED RNA POLYMERASE III SUBUNIT"/>
    <property type="match status" value="1"/>
</dbReference>
<comment type="subunit">
    <text evidence="4">Component of the RNA polymerase III (Pol III) complex.</text>
</comment>
<dbReference type="GO" id="GO:0006383">
    <property type="term" value="P:transcription by RNA polymerase III"/>
    <property type="evidence" value="ECO:0007669"/>
    <property type="project" value="UniProtKB-UniRule"/>
</dbReference>